<evidence type="ECO:0000313" key="1">
    <source>
        <dbReference type="EMBL" id="RNA00026.1"/>
    </source>
</evidence>
<comment type="caution">
    <text evidence="1">The sequence shown here is derived from an EMBL/GenBank/DDBJ whole genome shotgun (WGS) entry which is preliminary data.</text>
</comment>
<dbReference type="AlphaFoldDB" id="A0A3M7PLM9"/>
<dbReference type="EMBL" id="REGN01009954">
    <property type="protein sequence ID" value="RNA00026.1"/>
    <property type="molecule type" value="Genomic_DNA"/>
</dbReference>
<proteinExistence type="predicted"/>
<dbReference type="Proteomes" id="UP000276133">
    <property type="component" value="Unassembled WGS sequence"/>
</dbReference>
<keyword evidence="2" id="KW-1185">Reference proteome</keyword>
<reference evidence="1 2" key="1">
    <citation type="journal article" date="2018" name="Sci. Rep.">
        <title>Genomic signatures of local adaptation to the degree of environmental predictability in rotifers.</title>
        <authorList>
            <person name="Franch-Gras L."/>
            <person name="Hahn C."/>
            <person name="Garcia-Roger E.M."/>
            <person name="Carmona M.J."/>
            <person name="Serra M."/>
            <person name="Gomez A."/>
        </authorList>
    </citation>
    <scope>NUCLEOTIDE SEQUENCE [LARGE SCALE GENOMIC DNA]</scope>
    <source>
        <strain evidence="1">HYR1</strain>
    </source>
</reference>
<gene>
    <name evidence="1" type="ORF">BpHYR1_015859</name>
</gene>
<accession>A0A3M7PLM9</accession>
<name>A0A3M7PLM9_BRAPC</name>
<protein>
    <submittedName>
        <fullName evidence="1">Uncharacterized protein</fullName>
    </submittedName>
</protein>
<evidence type="ECO:0000313" key="2">
    <source>
        <dbReference type="Proteomes" id="UP000276133"/>
    </source>
</evidence>
<sequence length="97" mass="11381">MALNKSHKNELWVSPSRSRLQRKIVRDIMNISYSIFYLGGQNIRIKSIFWGNLYFIKNHLIPLTISAFMNKLIEINNIEKMTCPLNRAITLYAILPK</sequence>
<organism evidence="1 2">
    <name type="scientific">Brachionus plicatilis</name>
    <name type="common">Marine rotifer</name>
    <name type="synonym">Brachionus muelleri</name>
    <dbReference type="NCBI Taxonomy" id="10195"/>
    <lineage>
        <taxon>Eukaryota</taxon>
        <taxon>Metazoa</taxon>
        <taxon>Spiralia</taxon>
        <taxon>Gnathifera</taxon>
        <taxon>Rotifera</taxon>
        <taxon>Eurotatoria</taxon>
        <taxon>Monogononta</taxon>
        <taxon>Pseudotrocha</taxon>
        <taxon>Ploima</taxon>
        <taxon>Brachionidae</taxon>
        <taxon>Brachionus</taxon>
    </lineage>
</organism>